<sequence length="605" mass="67967">MNTFSKRSYVIIGIFVLVGLVFTAGLFRLQVLDPTYKVFATNNVLRDVVQYPARGLIFDRNGNLLVHNKPAYDLLVTPREVEAFDTLYLCNLLEISKTDLEERLQTAREYSAFRPSIIVKQIPPETYAVLQERLYRFKGFHTQSRTLREYSYPVAAHVLGYVGEVNPSDLERDGYYRQGDYIGVSGIEKTYEEWLRGEKGIKKFLVDVHNRIQGSFLGGIEDVSAQIGHNLISSIDIGLQLYAEELLQNKRGSVVAIEPSTGEILALASAPSYDPGMLVGRVRGANYARLLADTLNPLFNRALMAEYPPGSTFKVLNVLAAMEEQTINLNTRFSCAGRATMPIRCTHDHHSPLGLIDAIKESCNSFLWNTFRSIFTKYPTSAEGYNVWREHVLRFGIGERLGIDLPNELRGSLPEASYYHRIYGTGRWNALTVRSLAIGQGELGITPLQLANYCAAIANRGYYYTPHVVKEIEDGEIPNRMKTRNFVGISEEHFEPVIEGMQRAVEQTNTAYLSRIPGIAMCGKTGTVENPHGSDHSVFMAFAPRENPQIAISVYIESGVWGARYAAPIASLLVEKYLNDSISTERKWIETRMLDANLLNPIQPK</sequence>
<evidence type="ECO:0000256" key="10">
    <source>
        <dbReference type="ARBA" id="ARBA00022984"/>
    </source>
</evidence>
<evidence type="ECO:0000259" key="16">
    <source>
        <dbReference type="Pfam" id="PF03717"/>
    </source>
</evidence>
<protein>
    <submittedName>
        <fullName evidence="17">Penicillin-binding protein 2</fullName>
    </submittedName>
</protein>
<dbReference type="GO" id="GO:0005886">
    <property type="term" value="C:plasma membrane"/>
    <property type="evidence" value="ECO:0007669"/>
    <property type="project" value="UniProtKB-SubCell"/>
</dbReference>
<keyword evidence="5" id="KW-0121">Carboxypeptidase</keyword>
<dbReference type="SUPFAM" id="SSF56519">
    <property type="entry name" value="Penicillin binding protein dimerisation domain"/>
    <property type="match status" value="1"/>
</dbReference>
<dbReference type="InterPro" id="IPR012338">
    <property type="entry name" value="Beta-lactam/transpept-like"/>
</dbReference>
<dbReference type="SUPFAM" id="SSF56601">
    <property type="entry name" value="beta-lactamase/transpeptidase-like"/>
    <property type="match status" value="1"/>
</dbReference>
<comment type="subcellular location">
    <subcellularLocation>
        <location evidence="2">Cell membrane</location>
    </subcellularLocation>
    <subcellularLocation>
        <location evidence="1">Membrane</location>
        <topology evidence="1">Single-pass membrane protein</topology>
    </subcellularLocation>
</comment>
<keyword evidence="6" id="KW-0645">Protease</keyword>
<evidence type="ECO:0000256" key="14">
    <source>
        <dbReference type="SAM" id="Phobius"/>
    </source>
</evidence>
<dbReference type="NCBIfam" id="TIGR03423">
    <property type="entry name" value="pbp2_mrdA"/>
    <property type="match status" value="1"/>
</dbReference>
<keyword evidence="9" id="KW-0133">Cell shape</keyword>
<evidence type="ECO:0000256" key="6">
    <source>
        <dbReference type="ARBA" id="ARBA00022670"/>
    </source>
</evidence>
<dbReference type="Pfam" id="PF03717">
    <property type="entry name" value="PBP_dimer"/>
    <property type="match status" value="1"/>
</dbReference>
<keyword evidence="8" id="KW-0378">Hydrolase</keyword>
<evidence type="ECO:0000256" key="4">
    <source>
        <dbReference type="ARBA" id="ARBA00022519"/>
    </source>
</evidence>
<dbReference type="GO" id="GO:0009252">
    <property type="term" value="P:peptidoglycan biosynthetic process"/>
    <property type="evidence" value="ECO:0007669"/>
    <property type="project" value="UniProtKB-KW"/>
</dbReference>
<comment type="caution">
    <text evidence="17">The sequence shown here is derived from an EMBL/GenBank/DDBJ whole genome shotgun (WGS) entry which is preliminary data.</text>
</comment>
<evidence type="ECO:0000256" key="5">
    <source>
        <dbReference type="ARBA" id="ARBA00022645"/>
    </source>
</evidence>
<evidence type="ECO:0000256" key="7">
    <source>
        <dbReference type="ARBA" id="ARBA00022692"/>
    </source>
</evidence>
<dbReference type="EMBL" id="DSDK01000226">
    <property type="protein sequence ID" value="HDR50781.1"/>
    <property type="molecule type" value="Genomic_DNA"/>
</dbReference>
<dbReference type="PANTHER" id="PTHR30627:SF2">
    <property type="entry name" value="PEPTIDOGLYCAN D,D-TRANSPEPTIDASE MRDA"/>
    <property type="match status" value="1"/>
</dbReference>
<keyword evidence="4" id="KW-0997">Cell inner membrane</keyword>
<feature type="domain" description="Penicillin-binding protein dimerisation" evidence="16">
    <location>
        <begin position="50"/>
        <end position="213"/>
    </location>
</feature>
<dbReference type="InterPro" id="IPR005311">
    <property type="entry name" value="PBP_dimer"/>
</dbReference>
<dbReference type="Gene3D" id="3.40.710.10">
    <property type="entry name" value="DD-peptidase/beta-lactamase superfamily"/>
    <property type="match status" value="1"/>
</dbReference>
<evidence type="ECO:0000256" key="9">
    <source>
        <dbReference type="ARBA" id="ARBA00022960"/>
    </source>
</evidence>
<evidence type="ECO:0000256" key="1">
    <source>
        <dbReference type="ARBA" id="ARBA00004167"/>
    </source>
</evidence>
<dbReference type="InterPro" id="IPR050515">
    <property type="entry name" value="Beta-lactam/transpept"/>
</dbReference>
<dbReference type="Pfam" id="PF00905">
    <property type="entry name" value="Transpeptidase"/>
    <property type="match status" value="1"/>
</dbReference>
<keyword evidence="3" id="KW-1003">Cell membrane</keyword>
<proteinExistence type="predicted"/>
<dbReference type="PANTHER" id="PTHR30627">
    <property type="entry name" value="PEPTIDOGLYCAN D,D-TRANSPEPTIDASE"/>
    <property type="match status" value="1"/>
</dbReference>
<evidence type="ECO:0000256" key="11">
    <source>
        <dbReference type="ARBA" id="ARBA00022989"/>
    </source>
</evidence>
<reference evidence="17" key="1">
    <citation type="journal article" date="2020" name="mSystems">
        <title>Genome- and Community-Level Interaction Insights into Carbon Utilization and Element Cycling Functions of Hydrothermarchaeota in Hydrothermal Sediment.</title>
        <authorList>
            <person name="Zhou Z."/>
            <person name="Liu Y."/>
            <person name="Xu W."/>
            <person name="Pan J."/>
            <person name="Luo Z.H."/>
            <person name="Li M."/>
        </authorList>
    </citation>
    <scope>NUCLEOTIDE SEQUENCE [LARGE SCALE GENOMIC DNA]</scope>
    <source>
        <strain evidence="17">SpSt-1217</strain>
    </source>
</reference>
<dbReference type="InterPro" id="IPR017790">
    <property type="entry name" value="Penicillin-binding_protein_2"/>
</dbReference>
<evidence type="ECO:0000256" key="3">
    <source>
        <dbReference type="ARBA" id="ARBA00022475"/>
    </source>
</evidence>
<dbReference type="FunFam" id="3.40.710.10:FF:000024">
    <property type="entry name" value="Penicillin-binding protein 2"/>
    <property type="match status" value="1"/>
</dbReference>
<keyword evidence="13" id="KW-0961">Cell wall biogenesis/degradation</keyword>
<evidence type="ECO:0000256" key="13">
    <source>
        <dbReference type="ARBA" id="ARBA00023316"/>
    </source>
</evidence>
<organism evidence="17">
    <name type="scientific">Mariniphaga anaerophila</name>
    <dbReference type="NCBI Taxonomy" id="1484053"/>
    <lineage>
        <taxon>Bacteria</taxon>
        <taxon>Pseudomonadati</taxon>
        <taxon>Bacteroidota</taxon>
        <taxon>Bacteroidia</taxon>
        <taxon>Marinilabiliales</taxon>
        <taxon>Prolixibacteraceae</taxon>
        <taxon>Mariniphaga</taxon>
    </lineage>
</organism>
<dbReference type="GO" id="GO:0008360">
    <property type="term" value="P:regulation of cell shape"/>
    <property type="evidence" value="ECO:0007669"/>
    <property type="project" value="UniProtKB-KW"/>
</dbReference>
<name>A0A831PQ91_9BACT</name>
<dbReference type="InterPro" id="IPR036138">
    <property type="entry name" value="PBP_dimer_sf"/>
</dbReference>
<keyword evidence="12 14" id="KW-0472">Membrane</keyword>
<dbReference type="GO" id="GO:0009002">
    <property type="term" value="F:serine-type D-Ala-D-Ala carboxypeptidase activity"/>
    <property type="evidence" value="ECO:0007669"/>
    <property type="project" value="InterPro"/>
</dbReference>
<dbReference type="Proteomes" id="UP000886047">
    <property type="component" value="Unassembled WGS sequence"/>
</dbReference>
<dbReference type="AlphaFoldDB" id="A0A831PQ91"/>
<dbReference type="GO" id="GO:0071972">
    <property type="term" value="F:peptidoglycan L,D-transpeptidase activity"/>
    <property type="evidence" value="ECO:0007669"/>
    <property type="project" value="TreeGrafter"/>
</dbReference>
<keyword evidence="7 14" id="KW-0812">Transmembrane</keyword>
<feature type="domain" description="Penicillin-binding protein transpeptidase" evidence="15">
    <location>
        <begin position="252"/>
        <end position="571"/>
    </location>
</feature>
<gene>
    <name evidence="17" type="primary">mrdA</name>
    <name evidence="17" type="ORF">ENN90_04045</name>
</gene>
<dbReference type="Gene3D" id="3.30.1390.30">
    <property type="entry name" value="Penicillin-binding protein 2a, domain 3"/>
    <property type="match status" value="1"/>
</dbReference>
<evidence type="ECO:0000313" key="17">
    <source>
        <dbReference type="EMBL" id="HDR50781.1"/>
    </source>
</evidence>
<evidence type="ECO:0000259" key="15">
    <source>
        <dbReference type="Pfam" id="PF00905"/>
    </source>
</evidence>
<dbReference type="GO" id="GO:0008658">
    <property type="term" value="F:penicillin binding"/>
    <property type="evidence" value="ECO:0007669"/>
    <property type="project" value="InterPro"/>
</dbReference>
<feature type="transmembrane region" description="Helical" evidence="14">
    <location>
        <begin position="9"/>
        <end position="27"/>
    </location>
</feature>
<dbReference type="GO" id="GO:0006508">
    <property type="term" value="P:proteolysis"/>
    <property type="evidence" value="ECO:0007669"/>
    <property type="project" value="UniProtKB-KW"/>
</dbReference>
<keyword evidence="11 14" id="KW-1133">Transmembrane helix</keyword>
<evidence type="ECO:0000256" key="8">
    <source>
        <dbReference type="ARBA" id="ARBA00022801"/>
    </source>
</evidence>
<dbReference type="GO" id="GO:0071555">
    <property type="term" value="P:cell wall organization"/>
    <property type="evidence" value="ECO:0007669"/>
    <property type="project" value="UniProtKB-KW"/>
</dbReference>
<dbReference type="InterPro" id="IPR001460">
    <property type="entry name" value="PCN-bd_Tpept"/>
</dbReference>
<accession>A0A831PQ91</accession>
<dbReference type="Gene3D" id="3.90.1310.10">
    <property type="entry name" value="Penicillin-binding protein 2a (Domain 2)"/>
    <property type="match status" value="1"/>
</dbReference>
<evidence type="ECO:0000256" key="2">
    <source>
        <dbReference type="ARBA" id="ARBA00004236"/>
    </source>
</evidence>
<keyword evidence="10" id="KW-0573">Peptidoglycan synthesis</keyword>
<evidence type="ECO:0000256" key="12">
    <source>
        <dbReference type="ARBA" id="ARBA00023136"/>
    </source>
</evidence>